<dbReference type="PANTHER" id="PTHR32325">
    <property type="entry name" value="BETA-ELIMINATING LYASE-LIKE PROTEIN-RELATED"/>
    <property type="match status" value="1"/>
</dbReference>
<keyword evidence="5" id="KW-0456">Lyase</keyword>
<keyword evidence="3" id="KW-0663">Pyridoxal phosphate</keyword>
<sequence length="288" mass="31952">MVIMTVTNNSAGGQPVSMANIHETSEICHRYGLPFFYDAARFAENCYFIKRDEPGYGGKSIPQIAAEMFDACDGVMMSAKKDGLANMGGFIAIDNENWYGRLTELMILIEGFPTYGGLTGRDLEALAVGLREVMNVDYLKFRVDQMRYFGDRIKQAGMPIIEPTGGHAVFIDAGRLLPHIPAQHLPGQSVTIAFYLEGGVRTVEIGSTMFGGYDPATGKPLTAPRELVRMAVPRRTYTNSHFDYVAEVAERIVAQKQSIPGYRIVRESEYLRHFTCDLEPMLEVAADV</sequence>
<dbReference type="Pfam" id="PF01212">
    <property type="entry name" value="Beta_elim_lyase"/>
    <property type="match status" value="1"/>
</dbReference>
<dbReference type="InterPro" id="IPR001597">
    <property type="entry name" value="ArAA_b-elim_lyase/Thr_aldolase"/>
</dbReference>
<evidence type="ECO:0000313" key="6">
    <source>
        <dbReference type="Proteomes" id="UP000250918"/>
    </source>
</evidence>
<evidence type="ECO:0000313" key="5">
    <source>
        <dbReference type="EMBL" id="PWB69914.1"/>
    </source>
</evidence>
<feature type="domain" description="Aromatic amino acid beta-eliminating lyase/threonine aldolase" evidence="4">
    <location>
        <begin position="1"/>
        <end position="247"/>
    </location>
</feature>
<dbReference type="Proteomes" id="UP000250918">
    <property type="component" value="Unassembled WGS sequence"/>
</dbReference>
<evidence type="ECO:0000259" key="4">
    <source>
        <dbReference type="Pfam" id="PF01212"/>
    </source>
</evidence>
<comment type="similarity">
    <text evidence="2">Belongs to the beta-eliminating lyase family.</text>
</comment>
<dbReference type="GO" id="GO:0016829">
    <property type="term" value="F:lyase activity"/>
    <property type="evidence" value="ECO:0007669"/>
    <property type="project" value="UniProtKB-KW"/>
</dbReference>
<comment type="cofactor">
    <cofactor evidence="1">
        <name>pyridoxal 5'-phosphate</name>
        <dbReference type="ChEBI" id="CHEBI:597326"/>
    </cofactor>
</comment>
<accession>A0A855X4G9</accession>
<name>A0A855X4G9_9BACT</name>
<dbReference type="PANTHER" id="PTHR32325:SF4">
    <property type="entry name" value="TRYPTOPHANASE"/>
    <property type="match status" value="1"/>
</dbReference>
<organism evidence="5 6">
    <name type="scientific">candidate division GN15 bacterium</name>
    <dbReference type="NCBI Taxonomy" id="2072418"/>
    <lineage>
        <taxon>Bacteria</taxon>
        <taxon>candidate division GN15</taxon>
    </lineage>
</organism>
<dbReference type="GO" id="GO:0006520">
    <property type="term" value="P:amino acid metabolic process"/>
    <property type="evidence" value="ECO:0007669"/>
    <property type="project" value="InterPro"/>
</dbReference>
<dbReference type="InterPro" id="IPR015422">
    <property type="entry name" value="PyrdxlP-dep_Trfase_small"/>
</dbReference>
<dbReference type="EMBL" id="PQAP01000160">
    <property type="protein sequence ID" value="PWB69914.1"/>
    <property type="molecule type" value="Genomic_DNA"/>
</dbReference>
<reference evidence="5 6" key="1">
    <citation type="journal article" date="2018" name="ISME J.">
        <title>A methanotrophic archaeon couples anaerobic oxidation of methane to Fe(III) reduction.</title>
        <authorList>
            <person name="Cai C."/>
            <person name="Leu A.O."/>
            <person name="Xie G.J."/>
            <person name="Guo J."/>
            <person name="Feng Y."/>
            <person name="Zhao J.X."/>
            <person name="Tyson G.W."/>
            <person name="Yuan Z."/>
            <person name="Hu S."/>
        </authorList>
    </citation>
    <scope>NUCLEOTIDE SEQUENCE [LARGE SCALE GENOMIC DNA]</scope>
    <source>
        <strain evidence="5">FeB_12</strain>
    </source>
</reference>
<evidence type="ECO:0000256" key="2">
    <source>
        <dbReference type="ARBA" id="ARBA00009721"/>
    </source>
</evidence>
<dbReference type="NCBIfam" id="NF009709">
    <property type="entry name" value="PRK13238.1"/>
    <property type="match status" value="1"/>
</dbReference>
<dbReference type="InterPro" id="IPR015421">
    <property type="entry name" value="PyrdxlP-dep_Trfase_major"/>
</dbReference>
<evidence type="ECO:0000256" key="1">
    <source>
        <dbReference type="ARBA" id="ARBA00001933"/>
    </source>
</evidence>
<evidence type="ECO:0000256" key="3">
    <source>
        <dbReference type="ARBA" id="ARBA00022898"/>
    </source>
</evidence>
<feature type="non-terminal residue" evidence="5">
    <location>
        <position position="1"/>
    </location>
</feature>
<proteinExistence type="inferred from homology"/>
<protein>
    <submittedName>
        <fullName evidence="5">Tyrosine phenol-lyase</fullName>
    </submittedName>
</protein>
<comment type="caution">
    <text evidence="5">The sequence shown here is derived from an EMBL/GenBank/DDBJ whole genome shotgun (WGS) entry which is preliminary data.</text>
</comment>
<dbReference type="AlphaFoldDB" id="A0A855X4G9"/>
<dbReference type="SUPFAM" id="SSF53383">
    <property type="entry name" value="PLP-dependent transferases"/>
    <property type="match status" value="1"/>
</dbReference>
<dbReference type="Gene3D" id="3.40.640.10">
    <property type="entry name" value="Type I PLP-dependent aspartate aminotransferase-like (Major domain)"/>
    <property type="match status" value="1"/>
</dbReference>
<dbReference type="InterPro" id="IPR015424">
    <property type="entry name" value="PyrdxlP-dep_Trfase"/>
</dbReference>
<gene>
    <name evidence="5" type="ORF">C3F09_09920</name>
</gene>
<dbReference type="Gene3D" id="3.90.1150.10">
    <property type="entry name" value="Aspartate Aminotransferase, domain 1"/>
    <property type="match status" value="1"/>
</dbReference>